<evidence type="ECO:0000313" key="1">
    <source>
        <dbReference type="EMBL" id="PWQ95407.1"/>
    </source>
</evidence>
<proteinExistence type="predicted"/>
<dbReference type="OrthoDB" id="9807853at2"/>
<dbReference type="Gene3D" id="1.10.10.10">
    <property type="entry name" value="Winged helix-like DNA-binding domain superfamily/Winged helix DNA-binding domain"/>
    <property type="match status" value="1"/>
</dbReference>
<dbReference type="AlphaFoldDB" id="A0A317CAK6"/>
<gene>
    <name evidence="1" type="ORF">DKW60_15115</name>
</gene>
<name>A0A317CAK6_9GAMM</name>
<accession>A0A317CAK6</accession>
<evidence type="ECO:0000313" key="2">
    <source>
        <dbReference type="Proteomes" id="UP000245539"/>
    </source>
</evidence>
<reference evidence="1 2" key="1">
    <citation type="submission" date="2018-05" db="EMBL/GenBank/DDBJ databases">
        <title>Leucothrix arctica sp. nov., isolated from Arctic seawater.</title>
        <authorList>
            <person name="Choi A."/>
            <person name="Baek K."/>
        </authorList>
    </citation>
    <scope>NUCLEOTIDE SEQUENCE [LARGE SCALE GENOMIC DNA]</scope>
    <source>
        <strain evidence="1 2">JCM 18388</strain>
    </source>
</reference>
<comment type="caution">
    <text evidence="1">The sequence shown here is derived from an EMBL/GenBank/DDBJ whole genome shotgun (WGS) entry which is preliminary data.</text>
</comment>
<dbReference type="Proteomes" id="UP000245539">
    <property type="component" value="Unassembled WGS sequence"/>
</dbReference>
<keyword evidence="2" id="KW-1185">Reference proteome</keyword>
<organism evidence="1 2">
    <name type="scientific">Leucothrix pacifica</name>
    <dbReference type="NCBI Taxonomy" id="1247513"/>
    <lineage>
        <taxon>Bacteria</taxon>
        <taxon>Pseudomonadati</taxon>
        <taxon>Pseudomonadota</taxon>
        <taxon>Gammaproteobacteria</taxon>
        <taxon>Thiotrichales</taxon>
        <taxon>Thiotrichaceae</taxon>
        <taxon>Leucothrix</taxon>
    </lineage>
</organism>
<protein>
    <recommendedName>
        <fullName evidence="3">Cell filamentation protein Fic</fullName>
    </recommendedName>
</protein>
<dbReference type="EMBL" id="QGKM01000046">
    <property type="protein sequence ID" value="PWQ95407.1"/>
    <property type="molecule type" value="Genomic_DNA"/>
</dbReference>
<sequence length="72" mass="7998">MNERQRMVVSDLFSNGVDGDPRSVNRNKYVKRAKCSPSTALRDLQDLVGKSVLVQLPGEGRNTRYGLNLGGY</sequence>
<evidence type="ECO:0008006" key="3">
    <source>
        <dbReference type="Google" id="ProtNLM"/>
    </source>
</evidence>
<dbReference type="InterPro" id="IPR036388">
    <property type="entry name" value="WH-like_DNA-bd_sf"/>
</dbReference>
<dbReference type="RefSeq" id="WP_109838497.1">
    <property type="nucleotide sequence ID" value="NZ_QGKM01000046.1"/>
</dbReference>